<feature type="compositionally biased region" description="Basic residues" evidence="2">
    <location>
        <begin position="12"/>
        <end position="25"/>
    </location>
</feature>
<dbReference type="EMBL" id="SELW01000280">
    <property type="protein sequence ID" value="TID29682.1"/>
    <property type="molecule type" value="Genomic_DNA"/>
</dbReference>
<dbReference type="InterPro" id="IPR021346">
    <property type="entry name" value="Tma16"/>
</dbReference>
<dbReference type="AlphaFoldDB" id="A0A4T0X452"/>
<evidence type="ECO:0000313" key="4">
    <source>
        <dbReference type="Proteomes" id="UP000307173"/>
    </source>
</evidence>
<gene>
    <name evidence="3" type="ORF">CANINC_001802</name>
</gene>
<dbReference type="PANTHER" id="PTHR13349">
    <property type="entry name" value="TRANSLATION MACHINERY-ASSOCIATED PROTEIN 16"/>
    <property type="match status" value="1"/>
</dbReference>
<dbReference type="OrthoDB" id="270284at2759"/>
<reference evidence="3 4" key="1">
    <citation type="journal article" date="2019" name="Front. Genet.">
        <title>Whole-Genome Sequencing of the Opportunistic Yeast Pathogen Candida inconspicua Uncovers Its Hybrid Origin.</title>
        <authorList>
            <person name="Mixao V."/>
            <person name="Hansen A.P."/>
            <person name="Saus E."/>
            <person name="Boekhout T."/>
            <person name="Lass-Florl C."/>
            <person name="Gabaldon T."/>
        </authorList>
    </citation>
    <scope>NUCLEOTIDE SEQUENCE [LARGE SCALE GENOMIC DNA]</scope>
    <source>
        <strain evidence="3 4">CBS 180</strain>
    </source>
</reference>
<name>A0A4T0X452_9ASCO</name>
<dbReference type="STRING" id="52247.A0A4T0X452"/>
<sequence length="180" mass="20964">MAKSLLKVQQKINKKKSPVHPKGRKAQLLARASLREERVNKKKLIHTMKKTEENQIVDFIQEYINSEEALKREIFDVDDMQALIETFINRDMDELEQLRASRRPGRPSSKRQDLLEFRIKQEQHVYETGWKVPDLRDPVNVTKLRLWQGGHGGLTSIKFVLVKKEGNIDDSVSSNDLEMS</sequence>
<keyword evidence="4" id="KW-1185">Reference proteome</keyword>
<dbReference type="GO" id="GO:0005634">
    <property type="term" value="C:nucleus"/>
    <property type="evidence" value="ECO:0007669"/>
    <property type="project" value="TreeGrafter"/>
</dbReference>
<accession>A0A4T0X452</accession>
<proteinExistence type="inferred from homology"/>
<dbReference type="Pfam" id="PF11176">
    <property type="entry name" value="Tma16"/>
    <property type="match status" value="1"/>
</dbReference>
<feature type="region of interest" description="Disordered" evidence="2">
    <location>
        <begin position="1"/>
        <end position="25"/>
    </location>
</feature>
<dbReference type="Gene3D" id="1.20.1440.170">
    <property type="entry name" value="Translation machinery-associated protein 16-like"/>
    <property type="match status" value="1"/>
</dbReference>
<dbReference type="InterPro" id="IPR038356">
    <property type="entry name" value="Tma16_sf"/>
</dbReference>
<protein>
    <recommendedName>
        <fullName evidence="5">Translation machinery-associated protein 16</fullName>
    </recommendedName>
</protein>
<evidence type="ECO:0000313" key="3">
    <source>
        <dbReference type="EMBL" id="TID29682.1"/>
    </source>
</evidence>
<comment type="caution">
    <text evidence="3">The sequence shown here is derived from an EMBL/GenBank/DDBJ whole genome shotgun (WGS) entry which is preliminary data.</text>
</comment>
<organism evidence="3 4">
    <name type="scientific">Pichia inconspicua</name>
    <dbReference type="NCBI Taxonomy" id="52247"/>
    <lineage>
        <taxon>Eukaryota</taxon>
        <taxon>Fungi</taxon>
        <taxon>Dikarya</taxon>
        <taxon>Ascomycota</taxon>
        <taxon>Saccharomycotina</taxon>
        <taxon>Pichiomycetes</taxon>
        <taxon>Pichiales</taxon>
        <taxon>Pichiaceae</taxon>
        <taxon>Pichia</taxon>
    </lineage>
</organism>
<evidence type="ECO:0008006" key="5">
    <source>
        <dbReference type="Google" id="ProtNLM"/>
    </source>
</evidence>
<evidence type="ECO:0000256" key="2">
    <source>
        <dbReference type="SAM" id="MobiDB-lite"/>
    </source>
</evidence>
<comment type="similarity">
    <text evidence="1">Belongs to the TMA16 family.</text>
</comment>
<dbReference type="Proteomes" id="UP000307173">
    <property type="component" value="Unassembled WGS sequence"/>
</dbReference>
<dbReference type="PANTHER" id="PTHR13349:SF2">
    <property type="entry name" value="TRANSLATION MACHINERY-ASSOCIATED PROTEIN 16"/>
    <property type="match status" value="1"/>
</dbReference>
<evidence type="ECO:0000256" key="1">
    <source>
        <dbReference type="ARBA" id="ARBA00034127"/>
    </source>
</evidence>